<evidence type="ECO:0000313" key="1">
    <source>
        <dbReference type="EMBL" id="VIP05220.1"/>
    </source>
</evidence>
<dbReference type="KEGG" id="tim:GMBLW1_39730"/>
<organism evidence="1">
    <name type="scientific">Tuwongella immobilis</name>
    <dbReference type="NCBI Taxonomy" id="692036"/>
    <lineage>
        <taxon>Bacteria</taxon>
        <taxon>Pseudomonadati</taxon>
        <taxon>Planctomycetota</taxon>
        <taxon>Planctomycetia</taxon>
        <taxon>Gemmatales</taxon>
        <taxon>Gemmataceae</taxon>
        <taxon>Tuwongella</taxon>
    </lineage>
</organism>
<gene>
    <name evidence="1" type="ORF">GMBLW1_39730</name>
</gene>
<keyword evidence="2" id="KW-1185">Reference proteome</keyword>
<dbReference type="EMBL" id="LR593887">
    <property type="protein sequence ID" value="VTS07796.1"/>
    <property type="molecule type" value="Genomic_DNA"/>
</dbReference>
<reference evidence="1" key="1">
    <citation type="submission" date="2019-04" db="EMBL/GenBank/DDBJ databases">
        <authorList>
            <consortium name="Science for Life Laboratories"/>
        </authorList>
    </citation>
    <scope>NUCLEOTIDE SEQUENCE</scope>
    <source>
        <strain evidence="1">MBLW1</strain>
    </source>
</reference>
<proteinExistence type="predicted"/>
<dbReference type="Proteomes" id="UP000464378">
    <property type="component" value="Chromosome"/>
</dbReference>
<accession>A0A6C2YUC0</accession>
<dbReference type="InParanoid" id="A0A6C2YUC0"/>
<dbReference type="AlphaFoldDB" id="A0A6C2YUC0"/>
<evidence type="ECO:0000313" key="2">
    <source>
        <dbReference type="Proteomes" id="UP000464378"/>
    </source>
</evidence>
<protein>
    <submittedName>
        <fullName evidence="1">Uncharacterized protein</fullName>
    </submittedName>
</protein>
<sequence>MNADGFNSATDFCLWKSRTTSCCTGSSRGRFNSATDFCLWK</sequence>
<name>A0A6C2YUC0_9BACT</name>
<dbReference type="EMBL" id="LR586016">
    <property type="protein sequence ID" value="VIP05220.1"/>
    <property type="molecule type" value="Genomic_DNA"/>
</dbReference>